<protein>
    <submittedName>
        <fullName evidence="3">Uncharacterized protein</fullName>
    </submittedName>
</protein>
<dbReference type="InterPro" id="IPR036116">
    <property type="entry name" value="FN3_sf"/>
</dbReference>
<evidence type="ECO:0000313" key="3">
    <source>
        <dbReference type="EnsemblMetazoa" id="CLYHEMP013275.1"/>
    </source>
</evidence>
<feature type="signal peptide" evidence="2">
    <location>
        <begin position="1"/>
        <end position="23"/>
    </location>
</feature>
<proteinExistence type="predicted"/>
<reference evidence="3" key="1">
    <citation type="submission" date="2021-01" db="UniProtKB">
        <authorList>
            <consortium name="EnsemblMetazoa"/>
        </authorList>
    </citation>
    <scope>IDENTIFICATION</scope>
</reference>
<feature type="transmembrane region" description="Helical" evidence="1">
    <location>
        <begin position="512"/>
        <end position="533"/>
    </location>
</feature>
<evidence type="ECO:0000256" key="1">
    <source>
        <dbReference type="SAM" id="Phobius"/>
    </source>
</evidence>
<accession>A0A7M5WUN1</accession>
<keyword evidence="1" id="KW-0812">Transmembrane</keyword>
<keyword evidence="2" id="KW-0732">Signal</keyword>
<name>A0A7M5WUN1_9CNID</name>
<evidence type="ECO:0000313" key="4">
    <source>
        <dbReference type="Proteomes" id="UP000594262"/>
    </source>
</evidence>
<organism evidence="3 4">
    <name type="scientific">Clytia hemisphaerica</name>
    <dbReference type="NCBI Taxonomy" id="252671"/>
    <lineage>
        <taxon>Eukaryota</taxon>
        <taxon>Metazoa</taxon>
        <taxon>Cnidaria</taxon>
        <taxon>Hydrozoa</taxon>
        <taxon>Hydroidolina</taxon>
        <taxon>Leptothecata</taxon>
        <taxon>Obeliida</taxon>
        <taxon>Clytiidae</taxon>
        <taxon>Clytia</taxon>
    </lineage>
</organism>
<dbReference type="AlphaFoldDB" id="A0A7M5WUN1"/>
<sequence length="623" mass="71083">MNVNAFSIALLLHYLSETNVVDCQRPSVSLLLHPDRNWSSIGCPSSVTNHDSQTDHFKDNNVRFICRLVERDKQIVDYPYHFTLFMMVDSKSILNYGCQTIGHCFSISITQPGTDQIQIEIKTFKECFTGRIPFRFELRQINTLISAGTLNVIFARQVVVPLRLNFRLNQSMPIALDGNVDIQCAEDFKTSVYEMVYSVRGKPECQTSNFTVCQKFQHGKDVFSISCPLDTVCDSDIMCSAIITAQIFTYNKFGQMSKPSRKFSKSLAFLTSRGEIDLNITGQTLNTMTFSFQRPVSCTEVHQHFQYRIIYKNADSDDEKWTNFKGETCISNDAGNKESTDSGHCSVLLNSLHMNTMYNICLSYRNIFDIQERYSALICQNSSTAQLPCTPPRLTKILPIEDNADNNHWKANLYWTQVEPDCWNDKYDSNSTHHYYLIELYDGNQTQEIAVPSFQNYSIDILTRLRYKHKYMVLLSACNVYGCINGPKSYMYVLKEKEGDTGHQSSQTLTETVLICVLSLLFLTASSCLYWILKKRKQFQRFQTMKRKLKPEDIKVVRPDCEMVDLTTGKLTPRGGVVAEEGALASKIHPDDRRIITVDTRPLLSRKISIVNSGVVPANSTLV</sequence>
<dbReference type="SUPFAM" id="SSF49265">
    <property type="entry name" value="Fibronectin type III"/>
    <property type="match status" value="1"/>
</dbReference>
<keyword evidence="4" id="KW-1185">Reference proteome</keyword>
<evidence type="ECO:0000256" key="2">
    <source>
        <dbReference type="SAM" id="SignalP"/>
    </source>
</evidence>
<keyword evidence="1" id="KW-0472">Membrane</keyword>
<keyword evidence="1" id="KW-1133">Transmembrane helix</keyword>
<feature type="chain" id="PRO_5029565520" evidence="2">
    <location>
        <begin position="24"/>
        <end position="623"/>
    </location>
</feature>
<dbReference type="Proteomes" id="UP000594262">
    <property type="component" value="Unplaced"/>
</dbReference>
<dbReference type="EnsemblMetazoa" id="CLYHEMT013275.1">
    <property type="protein sequence ID" value="CLYHEMP013275.1"/>
    <property type="gene ID" value="CLYHEMG013275"/>
</dbReference>